<gene>
    <name evidence="1" type="ORF">C5167_036862</name>
</gene>
<proteinExistence type="predicted"/>
<dbReference type="AlphaFoldDB" id="A0A4Y7I8V7"/>
<name>A0A4Y7I8V7_PAPSO</name>
<protein>
    <submittedName>
        <fullName evidence="1">Uncharacterized protein</fullName>
    </submittedName>
</protein>
<evidence type="ECO:0000313" key="1">
    <source>
        <dbReference type="EMBL" id="RZC43918.1"/>
    </source>
</evidence>
<dbReference type="Gramene" id="RZC43918">
    <property type="protein sequence ID" value="RZC43918"/>
    <property type="gene ID" value="C5167_036862"/>
</dbReference>
<keyword evidence="2" id="KW-1185">Reference proteome</keyword>
<sequence length="148" mass="16447">MMVSVVLMFKEAEMEEARNLGYELVGDFGSVLGRQFSQKAEIWKPVGFMNVENRGFVSYSQNQVLRSRIRLEKFLPQVVGIHLVAQKVQLQWILSSDHGFMMLGTILGWGGVSKIASSSHPEDVSGWLGNREVATIMDGVVVSEVLSS</sequence>
<organism evidence="1 2">
    <name type="scientific">Papaver somniferum</name>
    <name type="common">Opium poppy</name>
    <dbReference type="NCBI Taxonomy" id="3469"/>
    <lineage>
        <taxon>Eukaryota</taxon>
        <taxon>Viridiplantae</taxon>
        <taxon>Streptophyta</taxon>
        <taxon>Embryophyta</taxon>
        <taxon>Tracheophyta</taxon>
        <taxon>Spermatophyta</taxon>
        <taxon>Magnoliopsida</taxon>
        <taxon>Ranunculales</taxon>
        <taxon>Papaveraceae</taxon>
        <taxon>Papaveroideae</taxon>
        <taxon>Papaver</taxon>
    </lineage>
</organism>
<reference evidence="1 2" key="1">
    <citation type="journal article" date="2018" name="Science">
        <title>The opium poppy genome and morphinan production.</title>
        <authorList>
            <person name="Guo L."/>
            <person name="Winzer T."/>
            <person name="Yang X."/>
            <person name="Li Y."/>
            <person name="Ning Z."/>
            <person name="He Z."/>
            <person name="Teodor R."/>
            <person name="Lu Y."/>
            <person name="Bowser T.A."/>
            <person name="Graham I.A."/>
            <person name="Ye K."/>
        </authorList>
    </citation>
    <scope>NUCLEOTIDE SEQUENCE [LARGE SCALE GENOMIC DNA]</scope>
    <source>
        <strain evidence="2">cv. HN1</strain>
        <tissue evidence="1">Leaves</tissue>
    </source>
</reference>
<dbReference type="Proteomes" id="UP000316621">
    <property type="component" value="Chromosome 1"/>
</dbReference>
<dbReference type="EMBL" id="CM010715">
    <property type="protein sequence ID" value="RZC43918.1"/>
    <property type="molecule type" value="Genomic_DNA"/>
</dbReference>
<accession>A0A4Y7I8V7</accession>
<evidence type="ECO:0000313" key="2">
    <source>
        <dbReference type="Proteomes" id="UP000316621"/>
    </source>
</evidence>